<dbReference type="EMBL" id="JAGQLG010000019">
    <property type="protein sequence ID" value="MCA9381881.1"/>
    <property type="molecule type" value="Genomic_DNA"/>
</dbReference>
<keyword evidence="1" id="KW-0175">Coiled coil</keyword>
<evidence type="ECO:0000313" key="3">
    <source>
        <dbReference type="Proteomes" id="UP000782843"/>
    </source>
</evidence>
<reference evidence="2" key="2">
    <citation type="journal article" date="2021" name="Microbiome">
        <title>Successional dynamics and alternative stable states in a saline activated sludge microbial community over 9 years.</title>
        <authorList>
            <person name="Wang Y."/>
            <person name="Ye J."/>
            <person name="Ju F."/>
            <person name="Liu L."/>
            <person name="Boyd J.A."/>
            <person name="Deng Y."/>
            <person name="Parks D.H."/>
            <person name="Jiang X."/>
            <person name="Yin X."/>
            <person name="Woodcroft B.J."/>
            <person name="Tyson G.W."/>
            <person name="Hugenholtz P."/>
            <person name="Polz M.F."/>
            <person name="Zhang T."/>
        </authorList>
    </citation>
    <scope>NUCLEOTIDE SEQUENCE</scope>
    <source>
        <strain evidence="2">HKST-UBA10</strain>
    </source>
</reference>
<feature type="non-terminal residue" evidence="2">
    <location>
        <position position="1"/>
    </location>
</feature>
<dbReference type="AlphaFoldDB" id="A0A955RHC3"/>
<evidence type="ECO:0000256" key="1">
    <source>
        <dbReference type="SAM" id="Coils"/>
    </source>
</evidence>
<accession>A0A955RHC3</accession>
<feature type="coiled-coil region" evidence="1">
    <location>
        <begin position="14"/>
        <end position="41"/>
    </location>
</feature>
<comment type="caution">
    <text evidence="2">The sequence shown here is derived from an EMBL/GenBank/DDBJ whole genome shotgun (WGS) entry which is preliminary data.</text>
</comment>
<name>A0A955RHC3_9BACT</name>
<dbReference type="Proteomes" id="UP000782843">
    <property type="component" value="Unassembled WGS sequence"/>
</dbReference>
<sequence>LVSAGFLYYSQYKYLNVERRNAELAKEVNDLNTQIKTLRAETKDPMNLHEKELTADENEEIQKDINDSTKAQEINLFGEIKRWYQKDGSWYIDFDEKTWLSGSSNPPTCTNAESGSQEAIESGLPECNPNGYEILNTDKKIKTYKVTTPKITVVDIECKTEECKSSNNGDLQEVDITIEDYQTWEVIFTNVNITLDNLDNVTKIAEQYQP</sequence>
<proteinExistence type="predicted"/>
<gene>
    <name evidence="2" type="ORF">KC660_00555</name>
</gene>
<protein>
    <submittedName>
        <fullName evidence="2">Uncharacterized protein</fullName>
    </submittedName>
</protein>
<evidence type="ECO:0000313" key="2">
    <source>
        <dbReference type="EMBL" id="MCA9381881.1"/>
    </source>
</evidence>
<organism evidence="2 3">
    <name type="scientific">Candidatus Dojkabacteria bacterium</name>
    <dbReference type="NCBI Taxonomy" id="2099670"/>
    <lineage>
        <taxon>Bacteria</taxon>
        <taxon>Candidatus Dojkabacteria</taxon>
    </lineage>
</organism>
<reference evidence="2" key="1">
    <citation type="submission" date="2020-04" db="EMBL/GenBank/DDBJ databases">
        <authorList>
            <person name="Zhang T."/>
        </authorList>
    </citation>
    <scope>NUCLEOTIDE SEQUENCE</scope>
    <source>
        <strain evidence="2">HKST-UBA10</strain>
    </source>
</reference>